<gene>
    <name evidence="2" type="ORF">COY52_06945</name>
</gene>
<dbReference type="PROSITE" id="PS00092">
    <property type="entry name" value="N6_MTASE"/>
    <property type="match status" value="1"/>
</dbReference>
<evidence type="ECO:0000256" key="1">
    <source>
        <dbReference type="SAM" id="SignalP"/>
    </source>
</evidence>
<dbReference type="EMBL" id="PFMR01000185">
    <property type="protein sequence ID" value="PIZ16461.1"/>
    <property type="molecule type" value="Genomic_DNA"/>
</dbReference>
<dbReference type="Proteomes" id="UP000229307">
    <property type="component" value="Unassembled WGS sequence"/>
</dbReference>
<dbReference type="PROSITE" id="PS51257">
    <property type="entry name" value="PROKAR_LIPOPROTEIN"/>
    <property type="match status" value="1"/>
</dbReference>
<comment type="caution">
    <text evidence="2">The sequence shown here is derived from an EMBL/GenBank/DDBJ whole genome shotgun (WGS) entry which is preliminary data.</text>
</comment>
<dbReference type="GO" id="GO:0008168">
    <property type="term" value="F:methyltransferase activity"/>
    <property type="evidence" value="ECO:0007669"/>
    <property type="project" value="InterPro"/>
</dbReference>
<evidence type="ECO:0000313" key="2">
    <source>
        <dbReference type="EMBL" id="PIZ16461.1"/>
    </source>
</evidence>
<feature type="signal peptide" evidence="1">
    <location>
        <begin position="1"/>
        <end position="26"/>
    </location>
</feature>
<name>A0A2M7SAE9_9BACT</name>
<dbReference type="GO" id="GO:0032259">
    <property type="term" value="P:methylation"/>
    <property type="evidence" value="ECO:0007669"/>
    <property type="project" value="InterPro"/>
</dbReference>
<protein>
    <submittedName>
        <fullName evidence="2">Uncharacterized protein</fullName>
    </submittedName>
</protein>
<keyword evidence="1" id="KW-0732">Signal</keyword>
<accession>A0A2M7SAE9</accession>
<evidence type="ECO:0000313" key="3">
    <source>
        <dbReference type="Proteomes" id="UP000229307"/>
    </source>
</evidence>
<organism evidence="2 3">
    <name type="scientific">Candidatus Desantisbacteria bacterium CG_4_10_14_0_8_um_filter_48_22</name>
    <dbReference type="NCBI Taxonomy" id="1974543"/>
    <lineage>
        <taxon>Bacteria</taxon>
        <taxon>Candidatus Desantisiibacteriota</taxon>
    </lineage>
</organism>
<feature type="chain" id="PRO_5015006015" evidence="1">
    <location>
        <begin position="27"/>
        <end position="197"/>
    </location>
</feature>
<dbReference type="InterPro" id="IPR002052">
    <property type="entry name" value="DNA_methylase_N6_adenine_CS"/>
</dbReference>
<reference evidence="3" key="1">
    <citation type="submission" date="2017-09" db="EMBL/GenBank/DDBJ databases">
        <title>Depth-based differentiation of microbial function through sediment-hosted aquifers and enrichment of novel symbionts in the deep terrestrial subsurface.</title>
        <authorList>
            <person name="Probst A.J."/>
            <person name="Ladd B."/>
            <person name="Jarett J.K."/>
            <person name="Geller-Mcgrath D.E."/>
            <person name="Sieber C.M.K."/>
            <person name="Emerson J.B."/>
            <person name="Anantharaman K."/>
            <person name="Thomas B.C."/>
            <person name="Malmstrom R."/>
            <person name="Stieglmeier M."/>
            <person name="Klingl A."/>
            <person name="Woyke T."/>
            <person name="Ryan C.M."/>
            <person name="Banfield J.F."/>
        </authorList>
    </citation>
    <scope>NUCLEOTIDE SEQUENCE [LARGE SCALE GENOMIC DNA]</scope>
</reference>
<dbReference type="GO" id="GO:0003676">
    <property type="term" value="F:nucleic acid binding"/>
    <property type="evidence" value="ECO:0007669"/>
    <property type="project" value="InterPro"/>
</dbReference>
<sequence length="197" mass="21951">MKTRTVVWLISLNILLCGFIACQSAAQVNVSVSGSFYLGIGNYYKVPQTQVVVVRGRGIPDDELPVVFFISSRARIRPETVVKLRLGGLSWMAISLRYGLGPDIYYFPADDAVLKNPPYGKAYGYYKNKPRRKWKEIVLGDDDIINLVNLRFVSEHYGYSPAEVVRLRSSGEKFGAIHSELKGGKNKSGKSKGKGKK</sequence>
<proteinExistence type="predicted"/>
<dbReference type="AlphaFoldDB" id="A0A2M7SAE9"/>